<protein>
    <submittedName>
        <fullName evidence="1">Uncharacterized protein</fullName>
    </submittedName>
</protein>
<dbReference type="EMBL" id="KZ427569">
    <property type="protein sequence ID" value="PIO52694.1"/>
    <property type="molecule type" value="Genomic_DNA"/>
</dbReference>
<name>A0A2G9T414_TELCI</name>
<evidence type="ECO:0000313" key="1">
    <source>
        <dbReference type="EMBL" id="PIO52694.1"/>
    </source>
</evidence>
<proteinExistence type="predicted"/>
<evidence type="ECO:0000313" key="2">
    <source>
        <dbReference type="Proteomes" id="UP000230423"/>
    </source>
</evidence>
<dbReference type="AlphaFoldDB" id="A0A2G9T414"/>
<organism evidence="1 2">
    <name type="scientific">Teladorsagia circumcincta</name>
    <name type="common">Brown stomach worm</name>
    <name type="synonym">Ostertagia circumcincta</name>
    <dbReference type="NCBI Taxonomy" id="45464"/>
    <lineage>
        <taxon>Eukaryota</taxon>
        <taxon>Metazoa</taxon>
        <taxon>Ecdysozoa</taxon>
        <taxon>Nematoda</taxon>
        <taxon>Chromadorea</taxon>
        <taxon>Rhabditida</taxon>
        <taxon>Rhabditina</taxon>
        <taxon>Rhabditomorpha</taxon>
        <taxon>Strongyloidea</taxon>
        <taxon>Trichostrongylidae</taxon>
        <taxon>Teladorsagia</taxon>
    </lineage>
</organism>
<gene>
    <name evidence="1" type="ORF">TELCIR_25998</name>
</gene>
<accession>A0A2G9T414</accession>
<reference evidence="1 2" key="1">
    <citation type="submission" date="2015-09" db="EMBL/GenBank/DDBJ databases">
        <title>Draft genome of the parasitic nematode Teladorsagia circumcincta isolate WARC Sus (inbred).</title>
        <authorList>
            <person name="Mitreva M."/>
        </authorList>
    </citation>
    <scope>NUCLEOTIDE SEQUENCE [LARGE SCALE GENOMIC DNA]</scope>
    <source>
        <strain evidence="1 2">S</strain>
    </source>
</reference>
<sequence length="31" mass="3541">MKMRCRRSPISGESLLEQCDLVSSRVDCGQR</sequence>
<keyword evidence="2" id="KW-1185">Reference proteome</keyword>
<dbReference type="Proteomes" id="UP000230423">
    <property type="component" value="Unassembled WGS sequence"/>
</dbReference>